<name>A0A4C1TD38_EUMVA</name>
<comment type="caution">
    <text evidence="2">The sequence shown here is derived from an EMBL/GenBank/DDBJ whole genome shotgun (WGS) entry which is preliminary data.</text>
</comment>
<feature type="region of interest" description="Disordered" evidence="1">
    <location>
        <begin position="84"/>
        <end position="112"/>
    </location>
</feature>
<keyword evidence="3" id="KW-1185">Reference proteome</keyword>
<evidence type="ECO:0000256" key="1">
    <source>
        <dbReference type="SAM" id="MobiDB-lite"/>
    </source>
</evidence>
<evidence type="ECO:0000313" key="2">
    <source>
        <dbReference type="EMBL" id="GBP12443.1"/>
    </source>
</evidence>
<evidence type="ECO:0000313" key="3">
    <source>
        <dbReference type="Proteomes" id="UP000299102"/>
    </source>
</evidence>
<sequence>MTTTALLDKILLAQILSKSGEAPILRDLRSCLQRDAAPAPCTCTPACRNRHFYSISDCRIDNDQFTLQFRRSVAASAARDVQHAWSAGTRHPSLSARTTAGTAQRSQRKWPS</sequence>
<protein>
    <submittedName>
        <fullName evidence="2">Uncharacterized protein</fullName>
    </submittedName>
</protein>
<feature type="compositionally biased region" description="Polar residues" evidence="1">
    <location>
        <begin position="95"/>
        <end position="105"/>
    </location>
</feature>
<dbReference type="AlphaFoldDB" id="A0A4C1TD38"/>
<dbReference type="EMBL" id="BGZK01000051">
    <property type="protein sequence ID" value="GBP12443.1"/>
    <property type="molecule type" value="Genomic_DNA"/>
</dbReference>
<dbReference type="Proteomes" id="UP000299102">
    <property type="component" value="Unassembled WGS sequence"/>
</dbReference>
<organism evidence="2 3">
    <name type="scientific">Eumeta variegata</name>
    <name type="common">Bagworm moth</name>
    <name type="synonym">Eumeta japonica</name>
    <dbReference type="NCBI Taxonomy" id="151549"/>
    <lineage>
        <taxon>Eukaryota</taxon>
        <taxon>Metazoa</taxon>
        <taxon>Ecdysozoa</taxon>
        <taxon>Arthropoda</taxon>
        <taxon>Hexapoda</taxon>
        <taxon>Insecta</taxon>
        <taxon>Pterygota</taxon>
        <taxon>Neoptera</taxon>
        <taxon>Endopterygota</taxon>
        <taxon>Lepidoptera</taxon>
        <taxon>Glossata</taxon>
        <taxon>Ditrysia</taxon>
        <taxon>Tineoidea</taxon>
        <taxon>Psychidae</taxon>
        <taxon>Oiketicinae</taxon>
        <taxon>Eumeta</taxon>
    </lineage>
</organism>
<proteinExistence type="predicted"/>
<accession>A0A4C1TD38</accession>
<gene>
    <name evidence="2" type="ORF">EVAR_75854_1</name>
</gene>
<reference evidence="2 3" key="1">
    <citation type="journal article" date="2019" name="Commun. Biol.">
        <title>The bagworm genome reveals a unique fibroin gene that provides high tensile strength.</title>
        <authorList>
            <person name="Kono N."/>
            <person name="Nakamura H."/>
            <person name="Ohtoshi R."/>
            <person name="Tomita M."/>
            <person name="Numata K."/>
            <person name="Arakawa K."/>
        </authorList>
    </citation>
    <scope>NUCLEOTIDE SEQUENCE [LARGE SCALE GENOMIC DNA]</scope>
</reference>